<dbReference type="AlphaFoldDB" id="A0A2D3WMJ3"/>
<dbReference type="SUPFAM" id="SSF160991">
    <property type="entry name" value="CV3147-like"/>
    <property type="match status" value="1"/>
</dbReference>
<dbReference type="Gene3D" id="2.40.390.10">
    <property type="entry name" value="CV3147-like"/>
    <property type="match status" value="1"/>
</dbReference>
<evidence type="ECO:0008006" key="5">
    <source>
        <dbReference type="Google" id="ProtNLM"/>
    </source>
</evidence>
<evidence type="ECO:0000313" key="3">
    <source>
        <dbReference type="EMBL" id="DAB39526.1"/>
    </source>
</evidence>
<organism evidence="3 4">
    <name type="scientific">Sulfuricurvum kujiense</name>
    <dbReference type="NCBI Taxonomy" id="148813"/>
    <lineage>
        <taxon>Bacteria</taxon>
        <taxon>Pseudomonadati</taxon>
        <taxon>Campylobacterota</taxon>
        <taxon>Epsilonproteobacteria</taxon>
        <taxon>Campylobacterales</taxon>
        <taxon>Sulfurimonadaceae</taxon>
        <taxon>Sulfuricurvum</taxon>
    </lineage>
</organism>
<dbReference type="InterPro" id="IPR024071">
    <property type="entry name" value="S-Me-THD_C_sf"/>
</dbReference>
<dbReference type="Gene3D" id="3.40.1610.10">
    <property type="entry name" value="CV3147-like domain"/>
    <property type="match status" value="1"/>
</dbReference>
<dbReference type="InterPro" id="IPR048350">
    <property type="entry name" value="S-Me-THD-like_C"/>
</dbReference>
<dbReference type="InterPro" id="IPR027479">
    <property type="entry name" value="S-Me-THD_N_sf"/>
</dbReference>
<comment type="caution">
    <text evidence="3">The sequence shown here is derived from an EMBL/GenBank/DDBJ whole genome shotgun (WGS) entry which is preliminary data.</text>
</comment>
<proteinExistence type="predicted"/>
<name>A0A2D3WMJ3_9BACT</name>
<dbReference type="EMBL" id="DLUI01000003">
    <property type="protein sequence ID" value="DAB39526.1"/>
    <property type="molecule type" value="Genomic_DNA"/>
</dbReference>
<evidence type="ECO:0000313" key="4">
    <source>
        <dbReference type="Proteomes" id="UP000228859"/>
    </source>
</evidence>
<evidence type="ECO:0000259" key="1">
    <source>
        <dbReference type="Pfam" id="PF06032"/>
    </source>
</evidence>
<dbReference type="RefSeq" id="WP_303662717.1">
    <property type="nucleotide sequence ID" value="NZ_DLUI01000003.1"/>
</dbReference>
<dbReference type="Proteomes" id="UP000228859">
    <property type="component" value="Unassembled WGS sequence"/>
</dbReference>
<dbReference type="Pfam" id="PF06032">
    <property type="entry name" value="S-Me-THD_N"/>
    <property type="match status" value="1"/>
</dbReference>
<reference evidence="3 4" key="1">
    <citation type="journal article" date="2017" name="Front. Microbiol.">
        <title>Comparative Genomic Analysis of the Class Epsilonproteobacteria and Proposed Reclassification to Epsilonbacteraeota (phyl. nov.).</title>
        <authorList>
            <person name="Waite D.W."/>
            <person name="Vanwonterghem I."/>
            <person name="Rinke C."/>
            <person name="Parks D.H."/>
            <person name="Zhang Y."/>
            <person name="Takai K."/>
            <person name="Sievert S.M."/>
            <person name="Simon J."/>
            <person name="Campbell B.J."/>
            <person name="Hanson T.E."/>
            <person name="Woyke T."/>
            <person name="Klotz M.G."/>
            <person name="Hugenholtz P."/>
        </authorList>
    </citation>
    <scope>NUCLEOTIDE SEQUENCE [LARGE SCALE GENOMIC DNA]</scope>
    <source>
        <strain evidence="3">UBA12443</strain>
    </source>
</reference>
<sequence>NFKKDSRMKITNRTEFLTLLKGATFLASGGGGPFFVAKKIVETYFKDSDAFEINLINPDSLTEKEWVVMAAGMAQPSAGSALTPQAIIEPTVNAVNAMEKLIKELLSTQKDSRFENFEKFDALYPIEVGAMNVVIPLISAYLLNNNLSIVDGDTSGRSVPTIDLTTFAVSQPVMPNMATSAGDEYQFTTMSLKNYQDLGIAYSNLIGSGLIGIDTGLCLAPMHGDTLNDGNIVKGTLRDAYNIGKIFEEDIQSNEKILKIQNYLSNDAQTPRKMKHLCTGKVTDYFTQTENSTDLGYLTIETDDNRIFTILIQNENIIGQFDDETFVTVTGPDSIGYISTYDGSFDENNTYENVLISKKLSEGQDVYIHVIAIEAADVIKKNVKLMAGWNTAYKTSRYYGPYSNMLWKTT</sequence>
<feature type="domain" description="S-Me-THD N-terminal" evidence="1">
    <location>
        <begin position="18"/>
        <end position="183"/>
    </location>
</feature>
<dbReference type="InterPro" id="IPR010318">
    <property type="entry name" value="S-Me-THD_N"/>
</dbReference>
<gene>
    <name evidence="3" type="ORF">CFH83_00135</name>
</gene>
<dbReference type="Pfam" id="PF20906">
    <property type="entry name" value="S-Me-THD_C"/>
    <property type="match status" value="1"/>
</dbReference>
<evidence type="ECO:0000259" key="2">
    <source>
        <dbReference type="Pfam" id="PF20906"/>
    </source>
</evidence>
<feature type="non-terminal residue" evidence="3">
    <location>
        <position position="1"/>
    </location>
</feature>
<protein>
    <recommendedName>
        <fullName evidence="5">DUF917 domain-containing protein</fullName>
    </recommendedName>
</protein>
<feature type="domain" description="S-Me-THD-like C-terminal" evidence="2">
    <location>
        <begin position="212"/>
        <end position="377"/>
    </location>
</feature>
<accession>A0A2D3WMJ3</accession>